<dbReference type="GO" id="GO:0005737">
    <property type="term" value="C:cytoplasm"/>
    <property type="evidence" value="ECO:0007669"/>
    <property type="project" value="TreeGrafter"/>
</dbReference>
<dbReference type="InterPro" id="IPR011989">
    <property type="entry name" value="ARM-like"/>
</dbReference>
<dbReference type="InterPro" id="IPR016024">
    <property type="entry name" value="ARM-type_fold"/>
</dbReference>
<dbReference type="STRING" id="2020962.A0A2N1JFF0"/>
<dbReference type="PANTHER" id="PTHR12537">
    <property type="entry name" value="RNA BINDING PROTEIN PUMILIO-RELATED"/>
    <property type="match status" value="1"/>
</dbReference>
<dbReference type="PANTHER" id="PTHR12537:SF12">
    <property type="entry name" value="MATERNAL PROTEIN PUMILIO"/>
    <property type="match status" value="1"/>
</dbReference>
<dbReference type="GO" id="GO:0003730">
    <property type="term" value="F:mRNA 3'-UTR binding"/>
    <property type="evidence" value="ECO:0007669"/>
    <property type="project" value="TreeGrafter"/>
</dbReference>
<evidence type="ECO:0000256" key="3">
    <source>
        <dbReference type="SAM" id="Coils"/>
    </source>
</evidence>
<evidence type="ECO:0008006" key="6">
    <source>
        <dbReference type="Google" id="ProtNLM"/>
    </source>
</evidence>
<dbReference type="AlphaFoldDB" id="A0A2N1JFF0"/>
<protein>
    <recommendedName>
        <fullName evidence="6">PUM-HD domain-containing protein</fullName>
    </recommendedName>
</protein>
<reference evidence="4 5" key="1">
    <citation type="submission" date="2017-10" db="EMBL/GenBank/DDBJ databases">
        <title>A novel species of cold-tolerant Malassezia isolated from bats.</title>
        <authorList>
            <person name="Lorch J.M."/>
            <person name="Palmer J.M."/>
            <person name="Vanderwolf K.J."/>
            <person name="Schmidt K.Z."/>
            <person name="Verant M.L."/>
            <person name="Weller T.J."/>
            <person name="Blehert D.S."/>
        </authorList>
    </citation>
    <scope>NUCLEOTIDE SEQUENCE [LARGE SCALE GENOMIC DNA]</scope>
    <source>
        <strain evidence="4 5">NWHC:44797-103</strain>
    </source>
</reference>
<dbReference type="Gene3D" id="1.25.10.10">
    <property type="entry name" value="Leucine-rich Repeat Variant"/>
    <property type="match status" value="1"/>
</dbReference>
<evidence type="ECO:0000256" key="1">
    <source>
        <dbReference type="ARBA" id="ARBA00022737"/>
    </source>
</evidence>
<feature type="repeat" description="Pumilio" evidence="2">
    <location>
        <begin position="198"/>
        <end position="237"/>
    </location>
</feature>
<proteinExistence type="predicted"/>
<accession>A0A2N1JFF0</accession>
<dbReference type="SMART" id="SM00025">
    <property type="entry name" value="Pumilio"/>
    <property type="match status" value="3"/>
</dbReference>
<feature type="coiled-coil region" evidence="3">
    <location>
        <begin position="39"/>
        <end position="66"/>
    </location>
</feature>
<dbReference type="EMBL" id="KZ454988">
    <property type="protein sequence ID" value="PKI85287.1"/>
    <property type="molecule type" value="Genomic_DNA"/>
</dbReference>
<dbReference type="Proteomes" id="UP000232875">
    <property type="component" value="Unassembled WGS sequence"/>
</dbReference>
<evidence type="ECO:0000256" key="2">
    <source>
        <dbReference type="PROSITE-ProRule" id="PRU00317"/>
    </source>
</evidence>
<evidence type="ECO:0000313" key="5">
    <source>
        <dbReference type="Proteomes" id="UP000232875"/>
    </source>
</evidence>
<dbReference type="PROSITE" id="PS50302">
    <property type="entry name" value="PUM"/>
    <property type="match status" value="1"/>
</dbReference>
<name>A0A2N1JFF0_9BASI</name>
<sequence length="460" mass="51247">MSRILKPTLALDPFALESTPTTRFSMRRRTSYPQRPTLIQQLETRVQQLERRITDLEQVCNKSMSLSSDVSPFTPAKHANDQFPDFLRRQPTPDPFNPFWQEDAEMKEPTPLPGANAFSQALLLSRPAVSRVPSTPQQNIPVSPWSRCISPNSRNASTLPIRALVTRITKGYGKGASIELQRLLKEADASTRDQILLALPKALVSLALDQYGCYVVRRAMDMDKHIARHLQGSFVLLVLSPCGTLVVQHAVACEESMQLAVLDDLLHAKLSDTLTCCHAIPVWKKLFAVAWTDEGRRKCIANTIQQALHNEWLKVATTEPGSVAVQSMFEHGILDEGSAGMQALLLHFDSLAMDQWGVWILQQWIEHGSVTLRAQIAMHILFHVSSISLSVYGSKVVQCALRHCATPFVLQYAERLYRASPELHGKPAKLLLLDLSLTPQGLPILAHLLTASSDSARLCY</sequence>
<keyword evidence="3" id="KW-0175">Coiled coil</keyword>
<evidence type="ECO:0000313" key="4">
    <source>
        <dbReference type="EMBL" id="PKI85287.1"/>
    </source>
</evidence>
<keyword evidence="5" id="KW-1185">Reference proteome</keyword>
<gene>
    <name evidence="4" type="ORF">MVES_000781</name>
</gene>
<organism evidence="4 5">
    <name type="scientific">Malassezia vespertilionis</name>
    <dbReference type="NCBI Taxonomy" id="2020962"/>
    <lineage>
        <taxon>Eukaryota</taxon>
        <taxon>Fungi</taxon>
        <taxon>Dikarya</taxon>
        <taxon>Basidiomycota</taxon>
        <taxon>Ustilaginomycotina</taxon>
        <taxon>Malasseziomycetes</taxon>
        <taxon>Malasseziales</taxon>
        <taxon>Malasseziaceae</taxon>
        <taxon>Malassezia</taxon>
    </lineage>
</organism>
<keyword evidence="1" id="KW-0677">Repeat</keyword>
<dbReference type="InterPro" id="IPR001313">
    <property type="entry name" value="Pumilio_RNA-bd_rpt"/>
</dbReference>
<dbReference type="Pfam" id="PF00806">
    <property type="entry name" value="PUF"/>
    <property type="match status" value="4"/>
</dbReference>
<dbReference type="SUPFAM" id="SSF48371">
    <property type="entry name" value="ARM repeat"/>
    <property type="match status" value="1"/>
</dbReference>
<dbReference type="GO" id="GO:0000288">
    <property type="term" value="P:nuclear-transcribed mRNA catabolic process, deadenylation-dependent decay"/>
    <property type="evidence" value="ECO:0007669"/>
    <property type="project" value="TreeGrafter"/>
</dbReference>
<dbReference type="OrthoDB" id="668540at2759"/>